<dbReference type="Gene3D" id="3.30.450.380">
    <property type="match status" value="1"/>
</dbReference>
<name>A0A1H3IHI4_9EURY</name>
<evidence type="ECO:0000256" key="1">
    <source>
        <dbReference type="ARBA" id="ARBA00006611"/>
    </source>
</evidence>
<dbReference type="InterPro" id="IPR027417">
    <property type="entry name" value="P-loop_NTPase"/>
</dbReference>
<evidence type="ECO:0000313" key="5">
    <source>
        <dbReference type="Proteomes" id="UP000199079"/>
    </source>
</evidence>
<gene>
    <name evidence="4" type="ORF">SAMN05216564_104110</name>
</gene>
<feature type="region of interest" description="Disordered" evidence="2">
    <location>
        <begin position="708"/>
        <end position="729"/>
    </location>
</feature>
<dbReference type="PANTHER" id="PTHR30486">
    <property type="entry name" value="TWITCHING MOTILITY PROTEIN PILT"/>
    <property type="match status" value="1"/>
</dbReference>
<feature type="compositionally biased region" description="Low complexity" evidence="2">
    <location>
        <begin position="39"/>
        <end position="53"/>
    </location>
</feature>
<evidence type="ECO:0000256" key="2">
    <source>
        <dbReference type="SAM" id="MobiDB-lite"/>
    </source>
</evidence>
<sequence length="857" mass="94109">MSVRSAVEEERSENDAENGTDGCNAGNGGDGDDGGESGTGRSDGTPWPAATVPAPRPPDDPDAWYAPAVRAQYEPVSGIVTTIRERDGEFVHESRRPPLSPTDEAALATVRDHFSATRHRRPLTRQGVLERANRGFEPKYERAIDRLLETTPAARRRIDHHALSELRLLDDLTPLAVDPRIEVADVGDSDELVVHTESFAPVRTGVSADTEYVDRVAGERLHRYTVPFAGFDVDVVVYRERLLGSDRFETKYAVLEPDLLPGDEALIDECKSRIWEANVDRVVTDRESFVADRARRFLARRLLADNARAWLDATRYRVRSTLATYGLAVPPVDSRYARDRLDDLVYYVLRDYVGEGILTVPIRDSNLEDVEANRVGERIKVVPRTTVFDDAGGAGDRVPTNLAFTTEREFVNVVTQLAASDGTELNAARPSAKVNLDVDGVAETIRCAVALPVISEGGPHVSIRKQSAETMTPVDLLDRDALSTELVTLLWLLYEHHGVVLFSGPTGVGKTTLMNAHMPFIPFDDRPISIDEGSREVHLPHETGVSLTTRDHENEYKRVTMAELMTETNYLNPDVEVIAEINTPASFETFAETLNTGHGVLGTTHAEDVETLVNRVIEQGLPAYLLRELDLVVFPHKTRGERYVAHVVEILSDGEFEALDDDALEGADGVRRRGGGGTIRKDGTTVRWNTVAWRDTDGTFAIEYDHPALASDEGGPTSSVGGTDRGTTTEGSLGFALFNRLAERTDRDVADVEAEFHRKHRYVRYLAAEGIDDFEALFEFLSDLRTDEAATVERALRSTDDGSEPEPDEGEPEDAVTNGDESDDAAPSGEDLAHDAPNDGASGTDLFDEAASSEGVE</sequence>
<protein>
    <submittedName>
        <fullName evidence="4">Type IV secretory pathway ATPase VirB11/Archaellum biosynthesis ATPase</fullName>
    </submittedName>
</protein>
<dbReference type="PANTHER" id="PTHR30486:SF14">
    <property type="entry name" value="FLAGELLA ACCESSORY PROTEIN I"/>
    <property type="match status" value="1"/>
</dbReference>
<dbReference type="InterPro" id="IPR050921">
    <property type="entry name" value="T4SS_GSP_E_ATPase"/>
</dbReference>
<dbReference type="SUPFAM" id="SSF52540">
    <property type="entry name" value="P-loop containing nucleoside triphosphate hydrolases"/>
    <property type="match status" value="1"/>
</dbReference>
<feature type="region of interest" description="Disordered" evidence="2">
    <location>
        <begin position="793"/>
        <end position="857"/>
    </location>
</feature>
<accession>A0A1H3IHI4</accession>
<feature type="region of interest" description="Disordered" evidence="2">
    <location>
        <begin position="1"/>
        <end position="64"/>
    </location>
</feature>
<dbReference type="InterPro" id="IPR001482">
    <property type="entry name" value="T2SS/T4SS_dom"/>
</dbReference>
<evidence type="ECO:0000313" key="4">
    <source>
        <dbReference type="EMBL" id="SDY26548.1"/>
    </source>
</evidence>
<comment type="similarity">
    <text evidence="1">Belongs to the GSP E family.</text>
</comment>
<proteinExistence type="inferred from homology"/>
<feature type="domain" description="Bacterial type II secretion system protein E" evidence="3">
    <location>
        <begin position="432"/>
        <end position="627"/>
    </location>
</feature>
<reference evidence="5" key="1">
    <citation type="submission" date="2016-10" db="EMBL/GenBank/DDBJ databases">
        <authorList>
            <person name="Varghese N."/>
            <person name="Submissions S."/>
        </authorList>
    </citation>
    <scope>NUCLEOTIDE SEQUENCE [LARGE SCALE GENOMIC DNA]</scope>
    <source>
        <strain evidence="5">DC30,IBRC 10041,KCTC 4046</strain>
    </source>
</reference>
<dbReference type="Gene3D" id="3.40.50.300">
    <property type="entry name" value="P-loop containing nucleotide triphosphate hydrolases"/>
    <property type="match status" value="1"/>
</dbReference>
<evidence type="ECO:0000259" key="3">
    <source>
        <dbReference type="Pfam" id="PF00437"/>
    </source>
</evidence>
<dbReference type="Pfam" id="PF00437">
    <property type="entry name" value="T2SSE"/>
    <property type="match status" value="1"/>
</dbReference>
<feature type="compositionally biased region" description="Polar residues" evidence="2">
    <location>
        <begin position="716"/>
        <end position="729"/>
    </location>
</feature>
<dbReference type="GO" id="GO:0016887">
    <property type="term" value="F:ATP hydrolysis activity"/>
    <property type="evidence" value="ECO:0007669"/>
    <property type="project" value="InterPro"/>
</dbReference>
<keyword evidence="5" id="KW-1185">Reference proteome</keyword>
<feature type="compositionally biased region" description="Acidic residues" evidence="2">
    <location>
        <begin position="801"/>
        <end position="824"/>
    </location>
</feature>
<dbReference type="EMBL" id="FNPC01000004">
    <property type="protein sequence ID" value="SDY26548.1"/>
    <property type="molecule type" value="Genomic_DNA"/>
</dbReference>
<organism evidence="4 5">
    <name type="scientific">Halopenitus persicus</name>
    <dbReference type="NCBI Taxonomy" id="1048396"/>
    <lineage>
        <taxon>Archaea</taxon>
        <taxon>Methanobacteriati</taxon>
        <taxon>Methanobacteriota</taxon>
        <taxon>Stenosarchaea group</taxon>
        <taxon>Halobacteria</taxon>
        <taxon>Halobacteriales</taxon>
        <taxon>Haloferacaceae</taxon>
        <taxon>Halopenitus</taxon>
    </lineage>
</organism>
<dbReference type="Proteomes" id="UP000199079">
    <property type="component" value="Unassembled WGS sequence"/>
</dbReference>
<dbReference type="AlphaFoldDB" id="A0A1H3IHI4"/>